<protein>
    <submittedName>
        <fullName evidence="1">Copper resistance protein NlpE</fullName>
    </submittedName>
</protein>
<proteinExistence type="predicted"/>
<gene>
    <name evidence="1" type="ORF">ACFSKL_14090</name>
</gene>
<comment type="caution">
    <text evidence="1">The sequence shown here is derived from an EMBL/GenBank/DDBJ whole genome shotgun (WGS) entry which is preliminary data.</text>
</comment>
<dbReference type="EMBL" id="JBHUHR010000039">
    <property type="protein sequence ID" value="MFD2035930.1"/>
    <property type="molecule type" value="Genomic_DNA"/>
</dbReference>
<organism evidence="1 2">
    <name type="scientific">Belliella marina</name>
    <dbReference type="NCBI Taxonomy" id="1644146"/>
    <lineage>
        <taxon>Bacteria</taxon>
        <taxon>Pseudomonadati</taxon>
        <taxon>Bacteroidota</taxon>
        <taxon>Cytophagia</taxon>
        <taxon>Cytophagales</taxon>
        <taxon>Cyclobacteriaceae</taxon>
        <taxon>Belliella</taxon>
    </lineage>
</organism>
<dbReference type="Gene3D" id="2.40.128.640">
    <property type="match status" value="1"/>
</dbReference>
<dbReference type="Pfam" id="PF04170">
    <property type="entry name" value="NlpE"/>
    <property type="match status" value="1"/>
</dbReference>
<name>A0ABW4VQU9_9BACT</name>
<dbReference type="RefSeq" id="WP_376886956.1">
    <property type="nucleotide sequence ID" value="NZ_JBHUHR010000039.1"/>
</dbReference>
<dbReference type="Proteomes" id="UP001597361">
    <property type="component" value="Unassembled WGS sequence"/>
</dbReference>
<reference evidence="2" key="1">
    <citation type="journal article" date="2019" name="Int. J. Syst. Evol. Microbiol.">
        <title>The Global Catalogue of Microorganisms (GCM) 10K type strain sequencing project: providing services to taxonomists for standard genome sequencing and annotation.</title>
        <authorList>
            <consortium name="The Broad Institute Genomics Platform"/>
            <consortium name="The Broad Institute Genome Sequencing Center for Infectious Disease"/>
            <person name="Wu L."/>
            <person name="Ma J."/>
        </authorList>
    </citation>
    <scope>NUCLEOTIDE SEQUENCE [LARGE SCALE GENOMIC DNA]</scope>
    <source>
        <strain evidence="2">CGMCC 1.15180</strain>
    </source>
</reference>
<dbReference type="PROSITE" id="PS51257">
    <property type="entry name" value="PROKAR_LIPOPROTEIN"/>
    <property type="match status" value="1"/>
</dbReference>
<evidence type="ECO:0000313" key="1">
    <source>
        <dbReference type="EMBL" id="MFD2035930.1"/>
    </source>
</evidence>
<evidence type="ECO:0000313" key="2">
    <source>
        <dbReference type="Proteomes" id="UP001597361"/>
    </source>
</evidence>
<keyword evidence="2" id="KW-1185">Reference proteome</keyword>
<accession>A0ABW4VQU9</accession>
<sequence>MNNNLKIALTCSLLLIMFSCQKSKHADDLVIDDEVFESEEFVDHHNAMNSLDYMGIYKGTLPCADCEGIETIIELGSGNSYVKKVIYLGKDDQKVTESSGTFTWNDEGNTITLNEDDEPNKYFVGENVLFHLDMDGNRIEGDLAENYKLKKE</sequence>
<dbReference type="InterPro" id="IPR007298">
    <property type="entry name" value="Cu-R_lipoprotein_NlpE"/>
</dbReference>